<dbReference type="InterPro" id="IPR051455">
    <property type="entry name" value="Bact_solute-bind_prot3"/>
</dbReference>
<dbReference type="InterPro" id="IPR001638">
    <property type="entry name" value="Solute-binding_3/MltF_N"/>
</dbReference>
<keyword evidence="3" id="KW-0732">Signal</keyword>
<accession>A0A3B0SKS9</accession>
<dbReference type="SMART" id="SM00062">
    <property type="entry name" value="PBPb"/>
    <property type="match status" value="1"/>
</dbReference>
<evidence type="ECO:0000256" key="3">
    <source>
        <dbReference type="ARBA" id="ARBA00022729"/>
    </source>
</evidence>
<evidence type="ECO:0000256" key="2">
    <source>
        <dbReference type="ARBA" id="ARBA00022448"/>
    </source>
</evidence>
<keyword evidence="2" id="KW-0813">Transport</keyword>
<evidence type="ECO:0000256" key="4">
    <source>
        <dbReference type="SAM" id="MobiDB-lite"/>
    </source>
</evidence>
<proteinExistence type="inferred from homology"/>
<feature type="region of interest" description="Disordered" evidence="4">
    <location>
        <begin position="23"/>
        <end position="52"/>
    </location>
</feature>
<dbReference type="Gene3D" id="3.40.190.10">
    <property type="entry name" value="Periplasmic binding protein-like II"/>
    <property type="match status" value="2"/>
</dbReference>
<dbReference type="SUPFAM" id="SSF53850">
    <property type="entry name" value="Periplasmic binding protein-like II"/>
    <property type="match status" value="1"/>
</dbReference>
<dbReference type="PROSITE" id="PS51257">
    <property type="entry name" value="PROKAR_LIPOPROTEIN"/>
    <property type="match status" value="1"/>
</dbReference>
<dbReference type="Pfam" id="PF00497">
    <property type="entry name" value="SBP_bac_3"/>
    <property type="match status" value="1"/>
</dbReference>
<dbReference type="EMBL" id="UOEI01000470">
    <property type="protein sequence ID" value="VAW06425.1"/>
    <property type="molecule type" value="Genomic_DNA"/>
</dbReference>
<feature type="domain" description="Solute-binding protein family 3/N-terminal" evidence="5">
    <location>
        <begin position="63"/>
        <end position="288"/>
    </location>
</feature>
<dbReference type="GO" id="GO:0006865">
    <property type="term" value="P:amino acid transport"/>
    <property type="evidence" value="ECO:0007669"/>
    <property type="project" value="TreeGrafter"/>
</dbReference>
<evidence type="ECO:0000313" key="6">
    <source>
        <dbReference type="EMBL" id="VAW06425.1"/>
    </source>
</evidence>
<feature type="compositionally biased region" description="Low complexity" evidence="4">
    <location>
        <begin position="28"/>
        <end position="39"/>
    </location>
</feature>
<dbReference type="PANTHER" id="PTHR30085">
    <property type="entry name" value="AMINO ACID ABC TRANSPORTER PERMEASE"/>
    <property type="match status" value="1"/>
</dbReference>
<dbReference type="AlphaFoldDB" id="A0A3B0SKS9"/>
<reference evidence="6" key="1">
    <citation type="submission" date="2018-06" db="EMBL/GenBank/DDBJ databases">
        <authorList>
            <person name="Zhirakovskaya E."/>
        </authorList>
    </citation>
    <scope>NUCLEOTIDE SEQUENCE</scope>
</reference>
<name>A0A3B0SKS9_9ZZZZ</name>
<comment type="similarity">
    <text evidence="1">Belongs to the bacterial solute-binding protein 3 family.</text>
</comment>
<gene>
    <name evidence="6" type="ORF">MNBD_ACTINO01-1004</name>
</gene>
<organism evidence="6">
    <name type="scientific">hydrothermal vent metagenome</name>
    <dbReference type="NCBI Taxonomy" id="652676"/>
    <lineage>
        <taxon>unclassified sequences</taxon>
        <taxon>metagenomes</taxon>
        <taxon>ecological metagenomes</taxon>
    </lineage>
</organism>
<feature type="non-terminal residue" evidence="6">
    <location>
        <position position="288"/>
    </location>
</feature>
<evidence type="ECO:0000256" key="1">
    <source>
        <dbReference type="ARBA" id="ARBA00010333"/>
    </source>
</evidence>
<protein>
    <submittedName>
        <fullName evidence="6">ABC transporter, substrate-binding protein (Cluster 3, basic aa/glutamine/opines)</fullName>
    </submittedName>
</protein>
<evidence type="ECO:0000259" key="5">
    <source>
        <dbReference type="SMART" id="SM00062"/>
    </source>
</evidence>
<dbReference type="PANTHER" id="PTHR30085:SF7">
    <property type="entry name" value="AMINO-ACID ABC TRANSPORTER-BINDING PROTEIN YHDW-RELATED"/>
    <property type="match status" value="1"/>
</dbReference>
<sequence>MLKRLAVLFAVLALVAAACASSGDGEETTTTAGEGATTTVAPGGDTGQGDGGSTLAAVQARGKLICGVSGSAVGFSETQADGTATGFDADYCRAVAAAVVGDANAVEFRALTAAERFEALKNNEIDVLIRNTTWTQSRDTDIGMQFAATTYYDGQQLMGNPATLPGLTADSGFEAVDGATVCTNAGTTTEKNITEGAQVAGVTITLETVETFPEAMEKFKAGTCDLVTTDGSGLFGNRAAETAAGTEGAADWVIFPSAPISKEPLGPVVRQNDDQWFDVVNWTVFATF</sequence>